<name>A0A7J8J745_MOLMO</name>
<dbReference type="InParanoid" id="A0A7J8J745"/>
<evidence type="ECO:0000256" key="1">
    <source>
        <dbReference type="ARBA" id="ARBA00022729"/>
    </source>
</evidence>
<dbReference type="SUPFAM" id="SSF53822">
    <property type="entry name" value="Periplasmic binding protein-like I"/>
    <property type="match status" value="1"/>
</dbReference>
<reference evidence="3 4" key="1">
    <citation type="journal article" date="2020" name="Nature">
        <title>Six reference-quality genomes reveal evolution of bat adaptations.</title>
        <authorList>
            <person name="Jebb D."/>
            <person name="Huang Z."/>
            <person name="Pippel M."/>
            <person name="Hughes G.M."/>
            <person name="Lavrichenko K."/>
            <person name="Devanna P."/>
            <person name="Winkler S."/>
            <person name="Jermiin L.S."/>
            <person name="Skirmuntt E.C."/>
            <person name="Katzourakis A."/>
            <person name="Burkitt-Gray L."/>
            <person name="Ray D.A."/>
            <person name="Sullivan K.A.M."/>
            <person name="Roscito J.G."/>
            <person name="Kirilenko B.M."/>
            <person name="Davalos L.M."/>
            <person name="Corthals A.P."/>
            <person name="Power M.L."/>
            <person name="Jones G."/>
            <person name="Ransome R.D."/>
            <person name="Dechmann D.K.N."/>
            <person name="Locatelli A.G."/>
            <person name="Puechmaille S.J."/>
            <person name="Fedrigo O."/>
            <person name="Jarvis E.D."/>
            <person name="Hiller M."/>
            <person name="Vernes S.C."/>
            <person name="Myers E.W."/>
            <person name="Teeling E.C."/>
        </authorList>
    </citation>
    <scope>NUCLEOTIDE SEQUENCE [LARGE SCALE GENOMIC DNA]</scope>
    <source>
        <strain evidence="3">MMolMol1</strain>
        <tissue evidence="3">Muscle</tissue>
    </source>
</reference>
<proteinExistence type="predicted"/>
<feature type="transmembrane region" description="Helical" evidence="2">
    <location>
        <begin position="105"/>
        <end position="128"/>
    </location>
</feature>
<evidence type="ECO:0000313" key="3">
    <source>
        <dbReference type="EMBL" id="KAF6492185.1"/>
    </source>
</evidence>
<keyword evidence="2" id="KW-0812">Transmembrane</keyword>
<keyword evidence="2" id="KW-0472">Membrane</keyword>
<organism evidence="3 4">
    <name type="scientific">Molossus molossus</name>
    <name type="common">Pallas' mastiff bat</name>
    <name type="synonym">Vespertilio molossus</name>
    <dbReference type="NCBI Taxonomy" id="27622"/>
    <lineage>
        <taxon>Eukaryota</taxon>
        <taxon>Metazoa</taxon>
        <taxon>Chordata</taxon>
        <taxon>Craniata</taxon>
        <taxon>Vertebrata</taxon>
        <taxon>Euteleostomi</taxon>
        <taxon>Mammalia</taxon>
        <taxon>Eutheria</taxon>
        <taxon>Laurasiatheria</taxon>
        <taxon>Chiroptera</taxon>
        <taxon>Yangochiroptera</taxon>
        <taxon>Molossidae</taxon>
        <taxon>Molossus</taxon>
    </lineage>
</organism>
<comment type="caution">
    <text evidence="3">The sequence shown here is derived from an EMBL/GenBank/DDBJ whole genome shotgun (WGS) entry which is preliminary data.</text>
</comment>
<accession>A0A7J8J745</accession>
<dbReference type="InterPro" id="IPR028082">
    <property type="entry name" value="Peripla_BP_I"/>
</dbReference>
<keyword evidence="2" id="KW-1133">Transmembrane helix</keyword>
<evidence type="ECO:0000256" key="2">
    <source>
        <dbReference type="SAM" id="Phobius"/>
    </source>
</evidence>
<dbReference type="EMBL" id="JACASF010000002">
    <property type="protein sequence ID" value="KAF6492185.1"/>
    <property type="molecule type" value="Genomic_DNA"/>
</dbReference>
<protein>
    <submittedName>
        <fullName evidence="3">Guanylate cyclase 2F, retinal</fullName>
    </submittedName>
</protein>
<keyword evidence="1" id="KW-0732">Signal</keyword>
<keyword evidence="4" id="KW-1185">Reference proteome</keyword>
<sequence>MNSAMKENGQASAASPLEHSRNMQFYGFNQLIKTDSNGNGISEYVILGISWKEWELHGTYTVDMETELLQFRGTPIHFPRGRPPQADAKCWFAEGKIYQGGIDPAFAVMVCFVLLLALLSINEFAYFIRSCINKIQ</sequence>
<gene>
    <name evidence="3" type="ORF">HJG59_006086</name>
</gene>
<evidence type="ECO:0000313" key="4">
    <source>
        <dbReference type="Proteomes" id="UP000550707"/>
    </source>
</evidence>
<dbReference type="Proteomes" id="UP000550707">
    <property type="component" value="Unassembled WGS sequence"/>
</dbReference>
<dbReference type="AlphaFoldDB" id="A0A7J8J745"/>